<sequence length="134" mass="14131">MALKPNNSHNISEADANVIRMTERLRMQEVLQHPASAGRLELATRLLVETSLSGAEIASMLESAPKPAAASASAFFAAMNTEGGVDVNAPLSEGGAIDPKKARLAELEAATHAHNTLNGYVSREKARGVDVKAR</sequence>
<accession>A0A3G8M5F5</accession>
<reference evidence="1 2" key="1">
    <citation type="submission" date="2018-11" db="EMBL/GenBank/DDBJ databases">
        <title>Genome squencing of methanotrophic bacteria isolated from alkaline groundwater in Korea.</title>
        <authorList>
            <person name="Nguyen L.N."/>
        </authorList>
    </citation>
    <scope>NUCLEOTIDE SEQUENCE [LARGE SCALE GENOMIC DNA]</scope>
    <source>
        <strain evidence="1 2">GW6</strain>
    </source>
</reference>
<dbReference type="KEGG" id="mros:EHO51_05970"/>
<evidence type="ECO:0000313" key="2">
    <source>
        <dbReference type="Proteomes" id="UP000273982"/>
    </source>
</evidence>
<protein>
    <submittedName>
        <fullName evidence="1">Uncharacterized protein</fullName>
    </submittedName>
</protein>
<dbReference type="RefSeq" id="WP_124738127.1">
    <property type="nucleotide sequence ID" value="NZ_CP034086.1"/>
</dbReference>
<proteinExistence type="predicted"/>
<dbReference type="EMBL" id="CP034086">
    <property type="protein sequence ID" value="AZG76310.1"/>
    <property type="molecule type" value="Genomic_DNA"/>
</dbReference>
<dbReference type="Proteomes" id="UP000273982">
    <property type="component" value="Chromosome"/>
</dbReference>
<gene>
    <name evidence="1" type="ORF">EHO51_05970</name>
</gene>
<name>A0A3G8M5F5_9HYPH</name>
<evidence type="ECO:0000313" key="1">
    <source>
        <dbReference type="EMBL" id="AZG76310.1"/>
    </source>
</evidence>
<organism evidence="1 2">
    <name type="scientific">Methylocystis rosea</name>
    <dbReference type="NCBI Taxonomy" id="173366"/>
    <lineage>
        <taxon>Bacteria</taxon>
        <taxon>Pseudomonadati</taxon>
        <taxon>Pseudomonadota</taxon>
        <taxon>Alphaproteobacteria</taxon>
        <taxon>Hyphomicrobiales</taxon>
        <taxon>Methylocystaceae</taxon>
        <taxon>Methylocystis</taxon>
    </lineage>
</organism>
<dbReference type="AlphaFoldDB" id="A0A3G8M5F5"/>